<dbReference type="CDD" id="cd00085">
    <property type="entry name" value="HNHc"/>
    <property type="match status" value="1"/>
</dbReference>
<organism evidence="1 2">
    <name type="scientific">Hymenobacter setariae</name>
    <dbReference type="NCBI Taxonomy" id="2594794"/>
    <lineage>
        <taxon>Bacteria</taxon>
        <taxon>Pseudomonadati</taxon>
        <taxon>Bacteroidota</taxon>
        <taxon>Cytophagia</taxon>
        <taxon>Cytophagales</taxon>
        <taxon>Hymenobacteraceae</taxon>
        <taxon>Hymenobacter</taxon>
    </lineage>
</organism>
<dbReference type="EMBL" id="VMRJ01000008">
    <property type="protein sequence ID" value="TVT36954.1"/>
    <property type="molecule type" value="Genomic_DNA"/>
</dbReference>
<comment type="caution">
    <text evidence="1">The sequence shown here is derived from an EMBL/GenBank/DDBJ whole genome shotgun (WGS) entry which is preliminary data.</text>
</comment>
<dbReference type="OrthoDB" id="4833339at2"/>
<keyword evidence="2" id="KW-1185">Reference proteome</keyword>
<reference evidence="1 2" key="1">
    <citation type="submission" date="2019-07" db="EMBL/GenBank/DDBJ databases">
        <title>Hymenobacter sp. straun FUR1 Genome sequencing and assembly.</title>
        <authorList>
            <person name="Chhetri G."/>
        </authorList>
    </citation>
    <scope>NUCLEOTIDE SEQUENCE [LARGE SCALE GENOMIC DNA]</scope>
    <source>
        <strain evidence="1 2">Fur1</strain>
    </source>
</reference>
<keyword evidence="1" id="KW-0540">Nuclease</keyword>
<protein>
    <submittedName>
        <fullName evidence="1">HNH endonuclease</fullName>
    </submittedName>
</protein>
<dbReference type="Gene3D" id="1.10.30.50">
    <property type="match status" value="1"/>
</dbReference>
<accession>A0A558BKA4</accession>
<dbReference type="RefSeq" id="WP_144853093.1">
    <property type="nucleotide sequence ID" value="NZ_VMRJ01000008.1"/>
</dbReference>
<dbReference type="AlphaFoldDB" id="A0A558BKA4"/>
<keyword evidence="1" id="KW-0255">Endonuclease</keyword>
<sequence length="207" mass="22900">MKINRLKLSLNRSFINTIVPEIRPTAAQEATWRTHLGIASPAVDYVACVYCGQQRATQLDHFRSLVGKSNPAERGRPTGWVTDIFNLVPCCGTCNSSKAGQNWRVWMNGNAKNSPRQLLSADKLAKRMAALARFEEWSTPLATRLDVLAIVGPDEWAAYEAEMAAVDVLLQTARLRSDRFHRHLQQAYKEAQASTAIAAPTPGEPAL</sequence>
<proteinExistence type="predicted"/>
<evidence type="ECO:0000313" key="1">
    <source>
        <dbReference type="EMBL" id="TVT36954.1"/>
    </source>
</evidence>
<evidence type="ECO:0000313" key="2">
    <source>
        <dbReference type="Proteomes" id="UP000317624"/>
    </source>
</evidence>
<dbReference type="GO" id="GO:0004519">
    <property type="term" value="F:endonuclease activity"/>
    <property type="evidence" value="ECO:0007669"/>
    <property type="project" value="UniProtKB-KW"/>
</dbReference>
<keyword evidence="1" id="KW-0378">Hydrolase</keyword>
<gene>
    <name evidence="1" type="ORF">FNT36_24105</name>
</gene>
<dbReference type="InterPro" id="IPR003615">
    <property type="entry name" value="HNH_nuc"/>
</dbReference>
<name>A0A558BKA4_9BACT</name>
<dbReference type="Proteomes" id="UP000317624">
    <property type="component" value="Unassembled WGS sequence"/>
</dbReference>